<dbReference type="InterPro" id="IPR023772">
    <property type="entry name" value="DNA-bd_HTH_TetR-type_CS"/>
</dbReference>
<keyword evidence="7" id="KW-1185">Reference proteome</keyword>
<keyword evidence="3" id="KW-0804">Transcription</keyword>
<evidence type="ECO:0000256" key="3">
    <source>
        <dbReference type="ARBA" id="ARBA00023163"/>
    </source>
</evidence>
<comment type="caution">
    <text evidence="6">The sequence shown here is derived from an EMBL/GenBank/DDBJ whole genome shotgun (WGS) entry which is preliminary data.</text>
</comment>
<proteinExistence type="predicted"/>
<gene>
    <name evidence="6" type="ORF">AHIS1636_00620</name>
</gene>
<dbReference type="Proteomes" id="UP001209654">
    <property type="component" value="Unassembled WGS sequence"/>
</dbReference>
<name>A0ABQ5MNQ6_9MICC</name>
<dbReference type="InterPro" id="IPR009057">
    <property type="entry name" value="Homeodomain-like_sf"/>
</dbReference>
<dbReference type="SUPFAM" id="SSF46689">
    <property type="entry name" value="Homeodomain-like"/>
    <property type="match status" value="1"/>
</dbReference>
<organism evidence="6 7">
    <name type="scientific">Arthrobacter mangrovi</name>
    <dbReference type="NCBI Taxonomy" id="2966350"/>
    <lineage>
        <taxon>Bacteria</taxon>
        <taxon>Bacillati</taxon>
        <taxon>Actinomycetota</taxon>
        <taxon>Actinomycetes</taxon>
        <taxon>Micrococcales</taxon>
        <taxon>Micrococcaceae</taxon>
        <taxon>Arthrobacter</taxon>
    </lineage>
</organism>
<evidence type="ECO:0000256" key="4">
    <source>
        <dbReference type="PROSITE-ProRule" id="PRU00335"/>
    </source>
</evidence>
<dbReference type="PANTHER" id="PTHR30055">
    <property type="entry name" value="HTH-TYPE TRANSCRIPTIONAL REGULATOR RUTR"/>
    <property type="match status" value="1"/>
</dbReference>
<feature type="DNA-binding region" description="H-T-H motif" evidence="4">
    <location>
        <begin position="47"/>
        <end position="66"/>
    </location>
</feature>
<dbReference type="PROSITE" id="PS50977">
    <property type="entry name" value="HTH_TETR_2"/>
    <property type="match status" value="1"/>
</dbReference>
<dbReference type="Gene3D" id="1.10.357.10">
    <property type="entry name" value="Tetracycline Repressor, domain 2"/>
    <property type="match status" value="1"/>
</dbReference>
<dbReference type="PANTHER" id="PTHR30055:SF238">
    <property type="entry name" value="MYCOFACTOCIN BIOSYNTHESIS TRANSCRIPTIONAL REGULATOR MFTR-RELATED"/>
    <property type="match status" value="1"/>
</dbReference>
<protein>
    <submittedName>
        <fullName evidence="6">TetR family transcriptional regulator</fullName>
    </submittedName>
</protein>
<feature type="domain" description="HTH tetR-type" evidence="5">
    <location>
        <begin position="24"/>
        <end position="84"/>
    </location>
</feature>
<dbReference type="Pfam" id="PF00440">
    <property type="entry name" value="TetR_N"/>
    <property type="match status" value="1"/>
</dbReference>
<keyword evidence="1" id="KW-0805">Transcription regulation</keyword>
<keyword evidence="2 4" id="KW-0238">DNA-binding</keyword>
<accession>A0ABQ5MNQ6</accession>
<evidence type="ECO:0000256" key="1">
    <source>
        <dbReference type="ARBA" id="ARBA00023015"/>
    </source>
</evidence>
<evidence type="ECO:0000313" key="6">
    <source>
        <dbReference type="EMBL" id="GLB65623.1"/>
    </source>
</evidence>
<dbReference type="InterPro" id="IPR001647">
    <property type="entry name" value="HTH_TetR"/>
</dbReference>
<dbReference type="EMBL" id="BRVS01000001">
    <property type="protein sequence ID" value="GLB65623.1"/>
    <property type="molecule type" value="Genomic_DNA"/>
</dbReference>
<evidence type="ECO:0000256" key="2">
    <source>
        <dbReference type="ARBA" id="ARBA00023125"/>
    </source>
</evidence>
<reference evidence="6 7" key="1">
    <citation type="journal article" date="2023" name="Int. J. Syst. Evol. Microbiol.">
        <title>Arthrobacter mangrovi sp. nov., an actinobacterium isolated from the rhizosphere of a mangrove.</title>
        <authorList>
            <person name="Hamada M."/>
            <person name="Saitou S."/>
            <person name="Enomoto N."/>
            <person name="Nanri K."/>
            <person name="Hidaka K."/>
            <person name="Miura T."/>
            <person name="Tamura T."/>
        </authorList>
    </citation>
    <scope>NUCLEOTIDE SEQUENCE [LARGE SCALE GENOMIC DNA]</scope>
    <source>
        <strain evidence="6 7">NBRC 112813</strain>
    </source>
</reference>
<dbReference type="PROSITE" id="PS01081">
    <property type="entry name" value="HTH_TETR_1"/>
    <property type="match status" value="1"/>
</dbReference>
<dbReference type="InterPro" id="IPR050109">
    <property type="entry name" value="HTH-type_TetR-like_transc_reg"/>
</dbReference>
<sequence>MQNFTLVSGSAKYDGGGLRERKRAATRLAITDAARALTAAHGISGFTVEQLCEEVGVSRRTFFNYFPGKEDAILGDPTDSIPEALARAFVEGGRKFAPVPQTGALTPTLLDDFIELAAAMTERLAMSRKELLRLQQAISSEPKLMAKATHGTRQAQDAFAQLLAARERLLPEDRRIRLAVSLLSAVAERAGAEFFAEWNTRSYRDILTDTVNTARALLAPEQGPL</sequence>
<evidence type="ECO:0000313" key="7">
    <source>
        <dbReference type="Proteomes" id="UP001209654"/>
    </source>
</evidence>
<evidence type="ECO:0000259" key="5">
    <source>
        <dbReference type="PROSITE" id="PS50977"/>
    </source>
</evidence>